<dbReference type="Proteomes" id="UP000505377">
    <property type="component" value="Chromosome"/>
</dbReference>
<gene>
    <name evidence="1" type="ORF">HOP40_20855</name>
</gene>
<evidence type="ECO:0000313" key="2">
    <source>
        <dbReference type="Proteomes" id="UP000505377"/>
    </source>
</evidence>
<protein>
    <submittedName>
        <fullName evidence="1">Uncharacterized protein</fullName>
    </submittedName>
</protein>
<proteinExistence type="predicted"/>
<reference evidence="1 2" key="1">
    <citation type="submission" date="2020-05" db="EMBL/GenBank/DDBJ databases">
        <authorList>
            <person name="Mo P."/>
        </authorList>
    </citation>
    <scope>NUCLEOTIDE SEQUENCE [LARGE SCALE GENOMIC DNA]</scope>
    <source>
        <strain evidence="1 2">Gen01</strain>
    </source>
</reference>
<accession>A0A6M6JL74</accession>
<sequence length="408" mass="44230">MTHAGYAQRRRAELGHARDSLRAEWAYWQAATAPGEDLEKHNTQIGSVVRLLGAGMDGLDTTRPGDPAEAILDLHHVWDFYRAKLALRSVAPVRRFLDAADELAWTTYRPAIEAAGLFGVRLREPPLVFLDRSAVPFATPRGESYRDLLPRDVRTRTGADVARSLPFPVIGLPWYLSSHLPGALLVAHEVGHHIEDDCGLTPELTARLVASAVPESRKAQWKVWLGEAFADVVASLACGPAYLTVMLDGLAAAPEGGAGQERYPPAVVRAALCRATVDRRARWDGRDTADEAAAVVSALLAGPYDGLGKRALPEVVKSPSPNTDRGAERLRLGLSSGLHDVRSVLAAAARAFVDDPAAYDAKGVGPRAITEVLALRPKGVRGMQLGDRTSREKRDTAFGQWFVEILER</sequence>
<evidence type="ECO:0000313" key="1">
    <source>
        <dbReference type="EMBL" id="QJY47943.1"/>
    </source>
</evidence>
<organism evidence="1 2">
    <name type="scientific">Pseudonocardia broussonetiae</name>
    <dbReference type="NCBI Taxonomy" id="2736640"/>
    <lineage>
        <taxon>Bacteria</taxon>
        <taxon>Bacillati</taxon>
        <taxon>Actinomycetota</taxon>
        <taxon>Actinomycetes</taxon>
        <taxon>Pseudonocardiales</taxon>
        <taxon>Pseudonocardiaceae</taxon>
        <taxon>Pseudonocardia</taxon>
    </lineage>
</organism>
<dbReference type="EMBL" id="CP053564">
    <property type="protein sequence ID" value="QJY47943.1"/>
    <property type="molecule type" value="Genomic_DNA"/>
</dbReference>
<keyword evidence="2" id="KW-1185">Reference proteome</keyword>
<dbReference type="RefSeq" id="WP_172161109.1">
    <property type="nucleotide sequence ID" value="NZ_CP053564.1"/>
</dbReference>
<dbReference type="KEGG" id="pbro:HOP40_20855"/>
<dbReference type="AlphaFoldDB" id="A0A6M6JL74"/>
<name>A0A6M6JL74_9PSEU</name>